<proteinExistence type="predicted"/>
<evidence type="ECO:0000256" key="1">
    <source>
        <dbReference type="SAM" id="Coils"/>
    </source>
</evidence>
<dbReference type="AlphaFoldDB" id="A0A6A5X2D9"/>
<keyword evidence="3" id="KW-1185">Reference proteome</keyword>
<protein>
    <submittedName>
        <fullName evidence="2">Uncharacterized protein</fullName>
    </submittedName>
</protein>
<accession>A0A6A5X2D9</accession>
<evidence type="ECO:0000313" key="2">
    <source>
        <dbReference type="EMBL" id="KAF2005306.1"/>
    </source>
</evidence>
<organism evidence="2 3">
    <name type="scientific">Amniculicola lignicola CBS 123094</name>
    <dbReference type="NCBI Taxonomy" id="1392246"/>
    <lineage>
        <taxon>Eukaryota</taxon>
        <taxon>Fungi</taxon>
        <taxon>Dikarya</taxon>
        <taxon>Ascomycota</taxon>
        <taxon>Pezizomycotina</taxon>
        <taxon>Dothideomycetes</taxon>
        <taxon>Pleosporomycetidae</taxon>
        <taxon>Pleosporales</taxon>
        <taxon>Amniculicolaceae</taxon>
        <taxon>Amniculicola</taxon>
    </lineage>
</organism>
<reference evidence="2" key="1">
    <citation type="journal article" date="2020" name="Stud. Mycol.">
        <title>101 Dothideomycetes genomes: a test case for predicting lifestyles and emergence of pathogens.</title>
        <authorList>
            <person name="Haridas S."/>
            <person name="Albert R."/>
            <person name="Binder M."/>
            <person name="Bloem J."/>
            <person name="Labutti K."/>
            <person name="Salamov A."/>
            <person name="Andreopoulos B."/>
            <person name="Baker S."/>
            <person name="Barry K."/>
            <person name="Bills G."/>
            <person name="Bluhm B."/>
            <person name="Cannon C."/>
            <person name="Castanera R."/>
            <person name="Culley D."/>
            <person name="Daum C."/>
            <person name="Ezra D."/>
            <person name="Gonzalez J."/>
            <person name="Henrissat B."/>
            <person name="Kuo A."/>
            <person name="Liang C."/>
            <person name="Lipzen A."/>
            <person name="Lutzoni F."/>
            <person name="Magnuson J."/>
            <person name="Mondo S."/>
            <person name="Nolan M."/>
            <person name="Ohm R."/>
            <person name="Pangilinan J."/>
            <person name="Park H.-J."/>
            <person name="Ramirez L."/>
            <person name="Alfaro M."/>
            <person name="Sun H."/>
            <person name="Tritt A."/>
            <person name="Yoshinaga Y."/>
            <person name="Zwiers L.-H."/>
            <person name="Turgeon B."/>
            <person name="Goodwin S."/>
            <person name="Spatafora J."/>
            <person name="Crous P."/>
            <person name="Grigoriev I."/>
        </authorList>
    </citation>
    <scope>NUCLEOTIDE SEQUENCE</scope>
    <source>
        <strain evidence="2">CBS 123094</strain>
    </source>
</reference>
<name>A0A6A5X2D9_9PLEO</name>
<sequence>MYIVPASSRTSDSLRHDIDYQITALGREQITQQACLDKPRFSFWLYLKTDGVRRGVTVANLSHMGANGPEEEVVISAPALTDFLTSSLHLESSSLHGFTLFARVDMPLSEAQVSGCGIKREAEEEKEANAKKVKMEPGVSTMAGGSDRTFVGSLQTGAEEGQLQGWVSALKQENNVLEQELDTLRGIILERDGLKREKQHMQRELDALKDVVVEKHELKKERMSMQRQLDALKSAAAADKRDLLQRQDISLQRYLDSFRRTAAERDALKRERNSMQADINKLKNELDEQEKKWGAIGPKIVTLQARWKGYNESNETRLSTVHKAAQAVLKGANDLHTTSKVRLNELNDISQGLLKELDTSRRWKSSLASSIQTVPVVDEEATKKETGDWNLKVEESLQKHNVSTSRADTQVKTWNNAHVVLEIEHVGQNVLGLSNHNHRIFAYDTTGKLIVKSVNQKVSTSEHKNSKATGQ</sequence>
<gene>
    <name evidence="2" type="ORF">P154DRAFT_611885</name>
</gene>
<dbReference type="EMBL" id="ML977564">
    <property type="protein sequence ID" value="KAF2005306.1"/>
    <property type="molecule type" value="Genomic_DNA"/>
</dbReference>
<keyword evidence="1" id="KW-0175">Coiled coil</keyword>
<evidence type="ECO:0000313" key="3">
    <source>
        <dbReference type="Proteomes" id="UP000799779"/>
    </source>
</evidence>
<feature type="coiled-coil region" evidence="1">
    <location>
        <begin position="167"/>
        <end position="292"/>
    </location>
</feature>
<dbReference type="Proteomes" id="UP000799779">
    <property type="component" value="Unassembled WGS sequence"/>
</dbReference>